<dbReference type="GO" id="GO:0005634">
    <property type="term" value="C:nucleus"/>
    <property type="evidence" value="ECO:0007669"/>
    <property type="project" value="TreeGrafter"/>
</dbReference>
<evidence type="ECO:0000313" key="2">
    <source>
        <dbReference type="EMBL" id="KAG0478871.1"/>
    </source>
</evidence>
<protein>
    <submittedName>
        <fullName evidence="2">Uncharacterized protein</fullName>
    </submittedName>
</protein>
<reference evidence="2 3" key="1">
    <citation type="journal article" date="2020" name="Nat. Food">
        <title>A phased Vanilla planifolia genome enables genetic improvement of flavour and production.</title>
        <authorList>
            <person name="Hasing T."/>
            <person name="Tang H."/>
            <person name="Brym M."/>
            <person name="Khazi F."/>
            <person name="Huang T."/>
            <person name="Chambers A.H."/>
        </authorList>
    </citation>
    <scope>NUCLEOTIDE SEQUENCE [LARGE SCALE GENOMIC DNA]</scope>
    <source>
        <tissue evidence="2">Leaf</tissue>
    </source>
</reference>
<name>A0A835V0R8_VANPL</name>
<organism evidence="2 3">
    <name type="scientific">Vanilla planifolia</name>
    <name type="common">Vanilla</name>
    <dbReference type="NCBI Taxonomy" id="51239"/>
    <lineage>
        <taxon>Eukaryota</taxon>
        <taxon>Viridiplantae</taxon>
        <taxon>Streptophyta</taxon>
        <taxon>Embryophyta</taxon>
        <taxon>Tracheophyta</taxon>
        <taxon>Spermatophyta</taxon>
        <taxon>Magnoliopsida</taxon>
        <taxon>Liliopsida</taxon>
        <taxon>Asparagales</taxon>
        <taxon>Orchidaceae</taxon>
        <taxon>Vanilloideae</taxon>
        <taxon>Vanilleae</taxon>
        <taxon>Vanilla</taxon>
    </lineage>
</organism>
<dbReference type="GO" id="GO:0006325">
    <property type="term" value="P:chromatin organization"/>
    <property type="evidence" value="ECO:0007669"/>
    <property type="project" value="InterPro"/>
</dbReference>
<dbReference type="AlphaFoldDB" id="A0A835V0R8"/>
<evidence type="ECO:0000256" key="1">
    <source>
        <dbReference type="SAM" id="MobiDB-lite"/>
    </source>
</evidence>
<proteinExistence type="predicted"/>
<sequence length="194" mass="22359">MVDEEDDVNEEGPRTLLKDIPNGMVHAVDFKNNLQFSDLHGMKARKKQRVKIKAKLDKYHKDALLDLANLFNLTVSKANIKKEEIIVQLLDFMEAPYATTDTMTAEKEQSAKSRKRKRDAKASTSKRSRGTSTENLGRCVVWRNLLRMRTWQSRMKMFLKDMEIEDDEEQNDTENGIPVEDGAPGQSERDLKET</sequence>
<dbReference type="InterPro" id="IPR044198">
    <property type="entry name" value="DEK"/>
</dbReference>
<dbReference type="EMBL" id="JADCNM010000006">
    <property type="protein sequence ID" value="KAG0478871.1"/>
    <property type="molecule type" value="Genomic_DNA"/>
</dbReference>
<dbReference type="GO" id="GO:0042393">
    <property type="term" value="F:histone binding"/>
    <property type="evidence" value="ECO:0007669"/>
    <property type="project" value="TreeGrafter"/>
</dbReference>
<dbReference type="PANTHER" id="PTHR13468:SF23">
    <property type="entry name" value="EXPRESSED PROTEIN"/>
    <property type="match status" value="1"/>
</dbReference>
<feature type="compositionally biased region" description="Acidic residues" evidence="1">
    <location>
        <begin position="163"/>
        <end position="172"/>
    </location>
</feature>
<comment type="caution">
    <text evidence="2">The sequence shown here is derived from an EMBL/GenBank/DDBJ whole genome shotgun (WGS) entry which is preliminary data.</text>
</comment>
<dbReference type="Proteomes" id="UP000639772">
    <property type="component" value="Chromosome 6"/>
</dbReference>
<evidence type="ECO:0000313" key="3">
    <source>
        <dbReference type="Proteomes" id="UP000639772"/>
    </source>
</evidence>
<feature type="region of interest" description="Disordered" evidence="1">
    <location>
        <begin position="101"/>
        <end position="133"/>
    </location>
</feature>
<feature type="region of interest" description="Disordered" evidence="1">
    <location>
        <begin position="162"/>
        <end position="194"/>
    </location>
</feature>
<gene>
    <name evidence="2" type="ORF">HPP92_013590</name>
</gene>
<dbReference type="OrthoDB" id="370884at2759"/>
<dbReference type="GO" id="GO:2000779">
    <property type="term" value="P:regulation of double-strand break repair"/>
    <property type="evidence" value="ECO:0007669"/>
    <property type="project" value="TreeGrafter"/>
</dbReference>
<feature type="compositionally biased region" description="Basic residues" evidence="1">
    <location>
        <begin position="112"/>
        <end position="129"/>
    </location>
</feature>
<dbReference type="GO" id="GO:0003677">
    <property type="term" value="F:DNA binding"/>
    <property type="evidence" value="ECO:0007669"/>
    <property type="project" value="InterPro"/>
</dbReference>
<dbReference type="PANTHER" id="PTHR13468">
    <property type="entry name" value="DEK PROTEIN"/>
    <property type="match status" value="1"/>
</dbReference>
<accession>A0A835V0R8</accession>